<organism evidence="2 3">
    <name type="scientific">Puccinia striiformis f. sp. tritici PST-78</name>
    <dbReference type="NCBI Taxonomy" id="1165861"/>
    <lineage>
        <taxon>Eukaryota</taxon>
        <taxon>Fungi</taxon>
        <taxon>Dikarya</taxon>
        <taxon>Basidiomycota</taxon>
        <taxon>Pucciniomycotina</taxon>
        <taxon>Pucciniomycetes</taxon>
        <taxon>Pucciniales</taxon>
        <taxon>Pucciniaceae</taxon>
        <taxon>Puccinia</taxon>
    </lineage>
</organism>
<feature type="region of interest" description="Disordered" evidence="1">
    <location>
        <begin position="1"/>
        <end position="38"/>
    </location>
</feature>
<evidence type="ECO:0000313" key="2">
    <source>
        <dbReference type="EMBL" id="KNE88930.1"/>
    </source>
</evidence>
<gene>
    <name evidence="2" type="ORF">PSTG_17621</name>
</gene>
<evidence type="ECO:0000256" key="1">
    <source>
        <dbReference type="SAM" id="MobiDB-lite"/>
    </source>
</evidence>
<dbReference type="STRING" id="1165861.A0A0L0UPN0"/>
<evidence type="ECO:0000313" key="3">
    <source>
        <dbReference type="Proteomes" id="UP000054564"/>
    </source>
</evidence>
<proteinExistence type="predicted"/>
<name>A0A0L0UPN0_9BASI</name>
<reference evidence="3" key="1">
    <citation type="submission" date="2014-03" db="EMBL/GenBank/DDBJ databases">
        <title>The Genome Sequence of Puccinia striiformis f. sp. tritici PST-78.</title>
        <authorList>
            <consortium name="The Broad Institute Genome Sequencing Platform"/>
            <person name="Cuomo C."/>
            <person name="Hulbert S."/>
            <person name="Chen X."/>
            <person name="Walker B."/>
            <person name="Young S.K."/>
            <person name="Zeng Q."/>
            <person name="Gargeya S."/>
            <person name="Fitzgerald M."/>
            <person name="Haas B."/>
            <person name="Abouelleil A."/>
            <person name="Alvarado L."/>
            <person name="Arachchi H.M."/>
            <person name="Berlin A.M."/>
            <person name="Chapman S.B."/>
            <person name="Goldberg J."/>
            <person name="Griggs A."/>
            <person name="Gujja S."/>
            <person name="Hansen M."/>
            <person name="Howarth C."/>
            <person name="Imamovic A."/>
            <person name="Larimer J."/>
            <person name="McCowan C."/>
            <person name="Montmayeur A."/>
            <person name="Murphy C."/>
            <person name="Neiman D."/>
            <person name="Pearson M."/>
            <person name="Priest M."/>
            <person name="Roberts A."/>
            <person name="Saif S."/>
            <person name="Shea T."/>
            <person name="Sisk P."/>
            <person name="Sykes S."/>
            <person name="Wortman J."/>
            <person name="Nusbaum C."/>
            <person name="Birren B."/>
        </authorList>
    </citation>
    <scope>NUCLEOTIDE SEQUENCE [LARGE SCALE GENOMIC DNA]</scope>
    <source>
        <strain evidence="3">race PST-78</strain>
    </source>
</reference>
<feature type="region of interest" description="Disordered" evidence="1">
    <location>
        <begin position="74"/>
        <end position="110"/>
    </location>
</feature>
<comment type="caution">
    <text evidence="2">The sequence shown here is derived from an EMBL/GenBank/DDBJ whole genome shotgun (WGS) entry which is preliminary data.</text>
</comment>
<sequence>VPPKSQNSKQEEPIVTVKTEQVPPSCPPTNPPTRKDTLDRLKSLSNDFIAELKDNIPEGLFDDLSDLDDEIEIQPSTSKPESAPARKRRKAATGGRTQPKRKAAAPAKKK</sequence>
<feature type="non-terminal residue" evidence="2">
    <location>
        <position position="1"/>
    </location>
</feature>
<accession>A0A0L0UPN0</accession>
<keyword evidence="3" id="KW-1185">Reference proteome</keyword>
<protein>
    <submittedName>
        <fullName evidence="2">Uncharacterized protein</fullName>
    </submittedName>
</protein>
<dbReference type="AlphaFoldDB" id="A0A0L0UPN0"/>
<dbReference type="Proteomes" id="UP000054564">
    <property type="component" value="Unassembled WGS sequence"/>
</dbReference>
<feature type="compositionally biased region" description="Basic residues" evidence="1">
    <location>
        <begin position="98"/>
        <end position="110"/>
    </location>
</feature>
<dbReference type="EMBL" id="AJIL01000686">
    <property type="protein sequence ID" value="KNE88930.1"/>
    <property type="molecule type" value="Genomic_DNA"/>
</dbReference>